<evidence type="ECO:0000256" key="7">
    <source>
        <dbReference type="ARBA" id="ARBA00022755"/>
    </source>
</evidence>
<evidence type="ECO:0000256" key="10">
    <source>
        <dbReference type="ARBA" id="ARBA00042242"/>
    </source>
</evidence>
<evidence type="ECO:0000256" key="3">
    <source>
        <dbReference type="ARBA" id="ARBA00005174"/>
    </source>
</evidence>
<dbReference type="GO" id="GO:0004637">
    <property type="term" value="F:phosphoribosylamine-glycine ligase activity"/>
    <property type="evidence" value="ECO:0007669"/>
    <property type="project" value="UniProtKB-EC"/>
</dbReference>
<dbReference type="InterPro" id="IPR013815">
    <property type="entry name" value="ATP_grasp_subdomain_1"/>
</dbReference>
<evidence type="ECO:0000256" key="5">
    <source>
        <dbReference type="ARBA" id="ARBA00022598"/>
    </source>
</evidence>
<keyword evidence="5 12" id="KW-0436">Ligase</keyword>
<comment type="pathway">
    <text evidence="3 12">Purine metabolism; IMP biosynthesis via de novo pathway; N(1)-(5-phospho-D-ribosyl)glycinamide from 5-phospho-alpha-D-ribose 1-diphosphate: step 2/2.</text>
</comment>
<organism evidence="15 16">
    <name type="scientific">Salinicoccus bachuensis</name>
    <dbReference type="NCBI Taxonomy" id="3136731"/>
    <lineage>
        <taxon>Bacteria</taxon>
        <taxon>Bacillati</taxon>
        <taxon>Bacillota</taxon>
        <taxon>Bacilli</taxon>
        <taxon>Bacillales</taxon>
        <taxon>Staphylococcaceae</taxon>
        <taxon>Salinicoccus</taxon>
    </lineage>
</organism>
<comment type="cofactor">
    <cofactor evidence="2">
        <name>Mg(2+)</name>
        <dbReference type="ChEBI" id="CHEBI:18420"/>
    </cofactor>
</comment>
<dbReference type="Gene3D" id="3.90.600.10">
    <property type="entry name" value="Phosphoribosylglycinamide synthetase, C-terminal domain"/>
    <property type="match status" value="1"/>
</dbReference>
<comment type="similarity">
    <text evidence="9 12">Belongs to the GARS family.</text>
</comment>
<dbReference type="Gene3D" id="3.40.50.20">
    <property type="match status" value="1"/>
</dbReference>
<dbReference type="PANTHER" id="PTHR43472:SF1">
    <property type="entry name" value="PHOSPHORIBOSYLAMINE--GLYCINE LIGASE, CHLOROPLASTIC"/>
    <property type="match status" value="1"/>
</dbReference>
<dbReference type="PROSITE" id="PS50975">
    <property type="entry name" value="ATP_GRASP"/>
    <property type="match status" value="1"/>
</dbReference>
<evidence type="ECO:0000256" key="9">
    <source>
        <dbReference type="ARBA" id="ARBA00038345"/>
    </source>
</evidence>
<dbReference type="Gene3D" id="3.30.1490.20">
    <property type="entry name" value="ATP-grasp fold, A domain"/>
    <property type="match status" value="1"/>
</dbReference>
<dbReference type="Pfam" id="PF02843">
    <property type="entry name" value="GARS_C"/>
    <property type="match status" value="1"/>
</dbReference>
<reference evidence="16" key="1">
    <citation type="submission" date="2023-10" db="EMBL/GenBank/DDBJ databases">
        <title>Genome analysis and identification of Salinococcus sp. Bachu38 nov., a PGPR from the rhizosphere of Tamarix.</title>
        <authorList>
            <person name="Liang Z."/>
            <person name="Zhang X."/>
            <person name="Jia J."/>
            <person name="Chen X."/>
            <person name="Wang Y."/>
            <person name="Wang Q."/>
            <person name="Wang R."/>
        </authorList>
    </citation>
    <scope>NUCLEOTIDE SEQUENCE [LARGE SCALE GENOMIC DNA]</scope>
    <source>
        <strain evidence="16">Bachu38</strain>
    </source>
</reference>
<evidence type="ECO:0000313" key="15">
    <source>
        <dbReference type="EMBL" id="WZX30432.1"/>
    </source>
</evidence>
<gene>
    <name evidence="12 15" type="primary">purD</name>
    <name evidence="15" type="ORF">RQP18_04380</name>
</gene>
<keyword evidence="6 13" id="KW-0547">Nucleotide-binding</keyword>
<evidence type="ECO:0000256" key="12">
    <source>
        <dbReference type="HAMAP-Rule" id="MF_00138"/>
    </source>
</evidence>
<evidence type="ECO:0000256" key="2">
    <source>
        <dbReference type="ARBA" id="ARBA00001946"/>
    </source>
</evidence>
<evidence type="ECO:0000259" key="14">
    <source>
        <dbReference type="PROSITE" id="PS50975"/>
    </source>
</evidence>
<evidence type="ECO:0000256" key="11">
    <source>
        <dbReference type="ARBA" id="ARBA00042864"/>
    </source>
</evidence>
<dbReference type="SUPFAM" id="SSF52440">
    <property type="entry name" value="PreATP-grasp domain"/>
    <property type="match status" value="1"/>
</dbReference>
<dbReference type="PROSITE" id="PS00184">
    <property type="entry name" value="GARS"/>
    <property type="match status" value="1"/>
</dbReference>
<dbReference type="EC" id="6.3.4.13" evidence="4 12"/>
<dbReference type="SUPFAM" id="SSF56059">
    <property type="entry name" value="Glutathione synthetase ATP-binding domain-like"/>
    <property type="match status" value="1"/>
</dbReference>
<evidence type="ECO:0000256" key="13">
    <source>
        <dbReference type="PROSITE-ProRule" id="PRU00409"/>
    </source>
</evidence>
<dbReference type="SUPFAM" id="SSF51246">
    <property type="entry name" value="Rudiment single hybrid motif"/>
    <property type="match status" value="1"/>
</dbReference>
<evidence type="ECO:0000256" key="8">
    <source>
        <dbReference type="ARBA" id="ARBA00022840"/>
    </source>
</evidence>
<dbReference type="PANTHER" id="PTHR43472">
    <property type="entry name" value="PHOSPHORIBOSYLAMINE--GLYCINE LIGASE"/>
    <property type="match status" value="1"/>
</dbReference>
<comment type="cofactor">
    <cofactor evidence="1">
        <name>Mn(2+)</name>
        <dbReference type="ChEBI" id="CHEBI:29035"/>
    </cofactor>
</comment>
<dbReference type="InterPro" id="IPR020559">
    <property type="entry name" value="PRibGlycinamide_synth_CS"/>
</dbReference>
<keyword evidence="8 13" id="KW-0067">ATP-binding</keyword>
<evidence type="ECO:0000256" key="4">
    <source>
        <dbReference type="ARBA" id="ARBA00013255"/>
    </source>
</evidence>
<dbReference type="Gene3D" id="3.30.470.20">
    <property type="entry name" value="ATP-grasp fold, B domain"/>
    <property type="match status" value="1"/>
</dbReference>
<sequence>MNVAVIGGGGREHALARKLASSRRVEKIFAVPGNDGMRDVAEVRPEIGETDFEALADLCIENAVEWVIVGPEAPLNEGVADFLEGKGIKVFGPRKAESKIESSKAFAKDIMERYGIPTAKYQSFTDYDAAYQYIESVGAPIVLKKDGLAAGKGVVVATDMDEALAGLDALMEGADAPVVIEEFLEGEEFSLMVLVNGEYTHSFEIIAQDHKRAFDGDEGPNTGGMGVYAPVEHISESVRKAAVEQIVEPMAHAMVAEGLDYFGVLYLGAIVTEEGVKVIEFNARFGDPEAQILLSLMKDDFIDVLEKVERKESFELTFAPGHQVGVMLASAGYPLAYEKGHTIDFDDVRDACYVSGLKQEDGRWCTNGGRVLLVTGEGATIEAAVDAAYANVDRVSFDGEALFLRRDIARRALNQGRPEA</sequence>
<proteinExistence type="inferred from homology"/>
<dbReference type="EMBL" id="CP138333">
    <property type="protein sequence ID" value="WZX30432.1"/>
    <property type="molecule type" value="Genomic_DNA"/>
</dbReference>
<feature type="domain" description="ATP-grasp" evidence="14">
    <location>
        <begin position="108"/>
        <end position="310"/>
    </location>
</feature>
<comment type="catalytic activity">
    <reaction evidence="12">
        <text>5-phospho-beta-D-ribosylamine + glycine + ATP = N(1)-(5-phospho-beta-D-ribosyl)glycinamide + ADP + phosphate + H(+)</text>
        <dbReference type="Rhea" id="RHEA:17453"/>
        <dbReference type="ChEBI" id="CHEBI:15378"/>
        <dbReference type="ChEBI" id="CHEBI:30616"/>
        <dbReference type="ChEBI" id="CHEBI:43474"/>
        <dbReference type="ChEBI" id="CHEBI:57305"/>
        <dbReference type="ChEBI" id="CHEBI:58681"/>
        <dbReference type="ChEBI" id="CHEBI:143788"/>
        <dbReference type="ChEBI" id="CHEBI:456216"/>
        <dbReference type="EC" id="6.3.4.13"/>
    </reaction>
</comment>
<dbReference type="InterPro" id="IPR011054">
    <property type="entry name" value="Rudment_hybrid_motif"/>
</dbReference>
<name>A0ABZ3CKK0_9STAP</name>
<dbReference type="InterPro" id="IPR016185">
    <property type="entry name" value="PreATP-grasp_dom_sf"/>
</dbReference>
<dbReference type="SMART" id="SM01209">
    <property type="entry name" value="GARS_A"/>
    <property type="match status" value="1"/>
</dbReference>
<dbReference type="Proteomes" id="UP001455384">
    <property type="component" value="Chromosome"/>
</dbReference>
<dbReference type="Pfam" id="PF02844">
    <property type="entry name" value="GARS_N"/>
    <property type="match status" value="1"/>
</dbReference>
<dbReference type="Pfam" id="PF01071">
    <property type="entry name" value="GARS_A"/>
    <property type="match status" value="1"/>
</dbReference>
<keyword evidence="16" id="KW-1185">Reference proteome</keyword>
<evidence type="ECO:0000313" key="16">
    <source>
        <dbReference type="Proteomes" id="UP001455384"/>
    </source>
</evidence>
<dbReference type="InterPro" id="IPR037123">
    <property type="entry name" value="PRibGlycinamide_synth_C_sf"/>
</dbReference>
<accession>A0ABZ3CKK0</accession>
<dbReference type="InterPro" id="IPR000115">
    <property type="entry name" value="PRibGlycinamide_synth"/>
</dbReference>
<dbReference type="SMART" id="SM01210">
    <property type="entry name" value="GARS_C"/>
    <property type="match status" value="1"/>
</dbReference>
<dbReference type="HAMAP" id="MF_00138">
    <property type="entry name" value="GARS"/>
    <property type="match status" value="1"/>
</dbReference>
<dbReference type="InterPro" id="IPR011761">
    <property type="entry name" value="ATP-grasp"/>
</dbReference>
<dbReference type="NCBIfam" id="TIGR00877">
    <property type="entry name" value="purD"/>
    <property type="match status" value="1"/>
</dbReference>
<dbReference type="InterPro" id="IPR020561">
    <property type="entry name" value="PRibGlycinamid_synth_ATP-grasp"/>
</dbReference>
<dbReference type="InterPro" id="IPR020562">
    <property type="entry name" value="PRibGlycinamide_synth_N"/>
</dbReference>
<dbReference type="RefSeq" id="WP_342388951.1">
    <property type="nucleotide sequence ID" value="NZ_CP138333.2"/>
</dbReference>
<keyword evidence="7 12" id="KW-0658">Purine biosynthesis</keyword>
<dbReference type="InterPro" id="IPR020560">
    <property type="entry name" value="PRibGlycinamide_synth_C-dom"/>
</dbReference>
<evidence type="ECO:0000256" key="1">
    <source>
        <dbReference type="ARBA" id="ARBA00001936"/>
    </source>
</evidence>
<evidence type="ECO:0000256" key="6">
    <source>
        <dbReference type="ARBA" id="ARBA00022741"/>
    </source>
</evidence>
<protein>
    <recommendedName>
        <fullName evidence="4 12">Phosphoribosylamine--glycine ligase</fullName>
        <ecNumber evidence="4 12">6.3.4.13</ecNumber>
    </recommendedName>
    <alternativeName>
        <fullName evidence="12">GARS</fullName>
    </alternativeName>
    <alternativeName>
        <fullName evidence="10 12">Glycinamide ribonucleotide synthetase</fullName>
    </alternativeName>
    <alternativeName>
        <fullName evidence="11 12">Phosphoribosylglycinamide synthetase</fullName>
    </alternativeName>
</protein>